<accession>A0A0F9HXZ1</accession>
<keyword evidence="1" id="KW-0472">Membrane</keyword>
<proteinExistence type="predicted"/>
<evidence type="ECO:0000313" key="2">
    <source>
        <dbReference type="EMBL" id="KKL86580.1"/>
    </source>
</evidence>
<feature type="transmembrane region" description="Helical" evidence="1">
    <location>
        <begin position="58"/>
        <end position="76"/>
    </location>
</feature>
<sequence>MNWAKVFYKIMKCVMFVLMGACAIIIIGASVLVLYHGIDSGILTWVSAPQWLWENFNTVYILIGSMTSGSLLYFFMDSLDKDEKYKKKSESEKSDTMSGLMVVVMFTFILWPMIWSYMCASIAHSGYKKLNKETKND</sequence>
<comment type="caution">
    <text evidence="2">The sequence shown here is derived from an EMBL/GenBank/DDBJ whole genome shotgun (WGS) entry which is preliminary data.</text>
</comment>
<name>A0A0F9HXZ1_9ZZZZ</name>
<feature type="transmembrane region" description="Helical" evidence="1">
    <location>
        <begin position="97"/>
        <end position="118"/>
    </location>
</feature>
<keyword evidence="1" id="KW-1133">Transmembrane helix</keyword>
<protein>
    <submittedName>
        <fullName evidence="2">Uncharacterized protein</fullName>
    </submittedName>
</protein>
<organism evidence="2">
    <name type="scientific">marine sediment metagenome</name>
    <dbReference type="NCBI Taxonomy" id="412755"/>
    <lineage>
        <taxon>unclassified sequences</taxon>
        <taxon>metagenomes</taxon>
        <taxon>ecological metagenomes</taxon>
    </lineage>
</organism>
<gene>
    <name evidence="2" type="ORF">LCGC14_1943330</name>
</gene>
<keyword evidence="1" id="KW-0812">Transmembrane</keyword>
<dbReference type="AlphaFoldDB" id="A0A0F9HXZ1"/>
<evidence type="ECO:0000256" key="1">
    <source>
        <dbReference type="SAM" id="Phobius"/>
    </source>
</evidence>
<feature type="transmembrane region" description="Helical" evidence="1">
    <location>
        <begin position="12"/>
        <end position="38"/>
    </location>
</feature>
<reference evidence="2" key="1">
    <citation type="journal article" date="2015" name="Nature">
        <title>Complex archaea that bridge the gap between prokaryotes and eukaryotes.</title>
        <authorList>
            <person name="Spang A."/>
            <person name="Saw J.H."/>
            <person name="Jorgensen S.L."/>
            <person name="Zaremba-Niedzwiedzka K."/>
            <person name="Martijn J."/>
            <person name="Lind A.E."/>
            <person name="van Eijk R."/>
            <person name="Schleper C."/>
            <person name="Guy L."/>
            <person name="Ettema T.J."/>
        </authorList>
    </citation>
    <scope>NUCLEOTIDE SEQUENCE</scope>
</reference>
<dbReference type="EMBL" id="LAZR01021074">
    <property type="protein sequence ID" value="KKL86580.1"/>
    <property type="molecule type" value="Genomic_DNA"/>
</dbReference>